<reference evidence="1" key="1">
    <citation type="submission" date="2014-11" db="EMBL/GenBank/DDBJ databases">
        <authorList>
            <person name="Amaro Gonzalez C."/>
        </authorList>
    </citation>
    <scope>NUCLEOTIDE SEQUENCE</scope>
</reference>
<protein>
    <submittedName>
        <fullName evidence="1">Uncharacterized protein</fullName>
    </submittedName>
</protein>
<organism evidence="1">
    <name type="scientific">Anguilla anguilla</name>
    <name type="common">European freshwater eel</name>
    <name type="synonym">Muraena anguilla</name>
    <dbReference type="NCBI Taxonomy" id="7936"/>
    <lineage>
        <taxon>Eukaryota</taxon>
        <taxon>Metazoa</taxon>
        <taxon>Chordata</taxon>
        <taxon>Craniata</taxon>
        <taxon>Vertebrata</taxon>
        <taxon>Euteleostomi</taxon>
        <taxon>Actinopterygii</taxon>
        <taxon>Neopterygii</taxon>
        <taxon>Teleostei</taxon>
        <taxon>Anguilliformes</taxon>
        <taxon>Anguillidae</taxon>
        <taxon>Anguilla</taxon>
    </lineage>
</organism>
<evidence type="ECO:0000313" key="1">
    <source>
        <dbReference type="EMBL" id="JAH11477.1"/>
    </source>
</evidence>
<dbReference type="AlphaFoldDB" id="A0A0E9Q4M8"/>
<sequence length="19" mass="2285">MLQILILHHIITYTNSFRA</sequence>
<name>A0A0E9Q4M8_ANGAN</name>
<accession>A0A0E9Q4M8</accession>
<reference evidence="1" key="2">
    <citation type="journal article" date="2015" name="Fish Shellfish Immunol.">
        <title>Early steps in the European eel (Anguilla anguilla)-Vibrio vulnificus interaction in the gills: Role of the RtxA13 toxin.</title>
        <authorList>
            <person name="Callol A."/>
            <person name="Pajuelo D."/>
            <person name="Ebbesson L."/>
            <person name="Teles M."/>
            <person name="MacKenzie S."/>
            <person name="Amaro C."/>
        </authorList>
    </citation>
    <scope>NUCLEOTIDE SEQUENCE</scope>
</reference>
<proteinExistence type="predicted"/>
<dbReference type="EMBL" id="GBXM01097100">
    <property type="protein sequence ID" value="JAH11477.1"/>
    <property type="molecule type" value="Transcribed_RNA"/>
</dbReference>